<evidence type="ECO:0000256" key="2">
    <source>
        <dbReference type="ARBA" id="ARBA00022679"/>
    </source>
</evidence>
<evidence type="ECO:0000256" key="1">
    <source>
        <dbReference type="ARBA" id="ARBA00022603"/>
    </source>
</evidence>
<keyword evidence="6" id="KW-1185">Reference proteome</keyword>
<feature type="domain" description="SET" evidence="4">
    <location>
        <begin position="15"/>
        <end position="251"/>
    </location>
</feature>
<evidence type="ECO:0000313" key="5">
    <source>
        <dbReference type="EMBL" id="RKU45697.1"/>
    </source>
</evidence>
<keyword evidence="2" id="KW-0808">Transferase</keyword>
<dbReference type="GO" id="GO:0016279">
    <property type="term" value="F:protein-lysine N-methyltransferase activity"/>
    <property type="evidence" value="ECO:0007669"/>
    <property type="project" value="UniProtKB-ARBA"/>
</dbReference>
<dbReference type="OrthoDB" id="441812at2759"/>
<keyword evidence="1" id="KW-0489">Methyltransferase</keyword>
<dbReference type="AlphaFoldDB" id="A0A420YD11"/>
<dbReference type="InterPro" id="IPR001214">
    <property type="entry name" value="SET_dom"/>
</dbReference>
<protein>
    <recommendedName>
        <fullName evidence="4">SET domain-containing protein</fullName>
    </recommendedName>
</protein>
<dbReference type="PROSITE" id="PS50280">
    <property type="entry name" value="SET"/>
    <property type="match status" value="1"/>
</dbReference>
<reference evidence="5 6" key="1">
    <citation type="submission" date="2018-08" db="EMBL/GenBank/DDBJ databases">
        <title>Draft genome of the lignicolous fungus Coniochaeta pulveracea.</title>
        <authorList>
            <person name="Borstlap C.J."/>
            <person name="De Witt R.N."/>
            <person name="Botha A."/>
            <person name="Volschenk H."/>
        </authorList>
    </citation>
    <scope>NUCLEOTIDE SEQUENCE [LARGE SCALE GENOMIC DNA]</scope>
    <source>
        <strain evidence="5 6">CAB683</strain>
    </source>
</reference>
<dbReference type="PANTHER" id="PTHR13271:SF76">
    <property type="entry name" value="SET DOMAIN-CONTAINING PROTEIN 8"/>
    <property type="match status" value="1"/>
</dbReference>
<sequence>MAVDTQRFTLLRRLHGVDVSDIDLQKVEGKGWGIVTTEDLATEEEDEARSLMTIPHELVLNTTTVETYAKESRNFRDLYEAIGPKGNRLDVLLFLLAQLAGSGEEVVSSCWNDYREFLPHEPFLPTQWSENERALLAGTSLETAVHAKLLALTGEFESVREKSSDIPFWNDLLWIKKGVKLQDWIMLDAWYRSRCLELPKSGHSMVPFLDMVNHSSSPTAYYDENSKEEVVFSLRPGARLSKGDEITISYGNKSAAEMLFSYGFLDATVESGSLVLPLQPFPDDPLRIAKLYAFGEQPRIHVSVDEQGIPKWESPFAYLMCLNEEDGLEFRLLQDVEGNREMKVFWQEEDVSDKAKDFEALIQNHEISEVLKLRVVTVVQGCLQEQLEKLEPSEEVAALQNDPEIAEDCKRTATALRRVEVAVLETVVEELEKESTALSSTESVIAYLASMEATHSDLVEGDTSPGEDDFS</sequence>
<dbReference type="InterPro" id="IPR050600">
    <property type="entry name" value="SETD3_SETD6_MTase"/>
</dbReference>
<evidence type="ECO:0000256" key="3">
    <source>
        <dbReference type="ARBA" id="ARBA00022691"/>
    </source>
</evidence>
<dbReference type="GO" id="GO:0005634">
    <property type="term" value="C:nucleus"/>
    <property type="evidence" value="ECO:0007669"/>
    <property type="project" value="TreeGrafter"/>
</dbReference>
<gene>
    <name evidence="5" type="ORF">DL546_006817</name>
</gene>
<dbReference type="Gene3D" id="3.90.1410.10">
    <property type="entry name" value="set domain protein methyltransferase, domain 1"/>
    <property type="match status" value="1"/>
</dbReference>
<keyword evidence="3" id="KW-0949">S-adenosyl-L-methionine</keyword>
<dbReference type="Pfam" id="PF00856">
    <property type="entry name" value="SET"/>
    <property type="match status" value="1"/>
</dbReference>
<dbReference type="Proteomes" id="UP000275385">
    <property type="component" value="Unassembled WGS sequence"/>
</dbReference>
<dbReference type="InterPro" id="IPR046341">
    <property type="entry name" value="SET_dom_sf"/>
</dbReference>
<dbReference type="CDD" id="cd10527">
    <property type="entry name" value="SET_LSMT"/>
    <property type="match status" value="1"/>
</dbReference>
<dbReference type="STRING" id="177199.A0A420YD11"/>
<accession>A0A420YD11</accession>
<dbReference type="InterPro" id="IPR036464">
    <property type="entry name" value="Rubisco_LSMT_subst-bd_sf"/>
</dbReference>
<organism evidence="5 6">
    <name type="scientific">Coniochaeta pulveracea</name>
    <dbReference type="NCBI Taxonomy" id="177199"/>
    <lineage>
        <taxon>Eukaryota</taxon>
        <taxon>Fungi</taxon>
        <taxon>Dikarya</taxon>
        <taxon>Ascomycota</taxon>
        <taxon>Pezizomycotina</taxon>
        <taxon>Sordariomycetes</taxon>
        <taxon>Sordariomycetidae</taxon>
        <taxon>Coniochaetales</taxon>
        <taxon>Coniochaetaceae</taxon>
        <taxon>Coniochaeta</taxon>
    </lineage>
</organism>
<dbReference type="EMBL" id="QVQW01000019">
    <property type="protein sequence ID" value="RKU45697.1"/>
    <property type="molecule type" value="Genomic_DNA"/>
</dbReference>
<dbReference type="Gene3D" id="3.90.1420.10">
    <property type="entry name" value="Rubisco LSMT, substrate-binding domain"/>
    <property type="match status" value="1"/>
</dbReference>
<dbReference type="GO" id="GO:0032259">
    <property type="term" value="P:methylation"/>
    <property type="evidence" value="ECO:0007669"/>
    <property type="project" value="UniProtKB-KW"/>
</dbReference>
<name>A0A420YD11_9PEZI</name>
<dbReference type="SUPFAM" id="SSF82199">
    <property type="entry name" value="SET domain"/>
    <property type="match status" value="1"/>
</dbReference>
<comment type="caution">
    <text evidence="5">The sequence shown here is derived from an EMBL/GenBank/DDBJ whole genome shotgun (WGS) entry which is preliminary data.</text>
</comment>
<evidence type="ECO:0000313" key="6">
    <source>
        <dbReference type="Proteomes" id="UP000275385"/>
    </source>
</evidence>
<evidence type="ECO:0000259" key="4">
    <source>
        <dbReference type="PROSITE" id="PS50280"/>
    </source>
</evidence>
<dbReference type="PANTHER" id="PTHR13271">
    <property type="entry name" value="UNCHARACTERIZED PUTATIVE METHYLTRANSFERASE"/>
    <property type="match status" value="1"/>
</dbReference>
<proteinExistence type="predicted"/>